<dbReference type="Proteomes" id="UP000281553">
    <property type="component" value="Unassembled WGS sequence"/>
</dbReference>
<evidence type="ECO:0000313" key="1">
    <source>
        <dbReference type="EMBL" id="VDN15474.1"/>
    </source>
</evidence>
<reference evidence="1 2" key="1">
    <citation type="submission" date="2018-11" db="EMBL/GenBank/DDBJ databases">
        <authorList>
            <consortium name="Pathogen Informatics"/>
        </authorList>
    </citation>
    <scope>NUCLEOTIDE SEQUENCE [LARGE SCALE GENOMIC DNA]</scope>
</reference>
<dbReference type="OrthoDB" id="6241182at2759"/>
<dbReference type="AlphaFoldDB" id="A0A3P7LF29"/>
<name>A0A3P7LF29_DIBLA</name>
<proteinExistence type="predicted"/>
<sequence length="103" mass="11593">MNLRKLDVLEATQEMKLQLEVSLNSPFILDQLNCSTSTLKLVPDWLPEDAEATVFSTSPVYFDFMAPADIASLDFRLVFTFDETVREIPLRLPNPSESPTGIT</sequence>
<keyword evidence="2" id="KW-1185">Reference proteome</keyword>
<evidence type="ECO:0000313" key="2">
    <source>
        <dbReference type="Proteomes" id="UP000281553"/>
    </source>
</evidence>
<accession>A0A3P7LF29</accession>
<dbReference type="EMBL" id="UYRU01062638">
    <property type="protein sequence ID" value="VDN15474.1"/>
    <property type="molecule type" value="Genomic_DNA"/>
</dbReference>
<protein>
    <submittedName>
        <fullName evidence="1">Uncharacterized protein</fullName>
    </submittedName>
</protein>
<organism evidence="1 2">
    <name type="scientific">Dibothriocephalus latus</name>
    <name type="common">Fish tapeworm</name>
    <name type="synonym">Diphyllobothrium latum</name>
    <dbReference type="NCBI Taxonomy" id="60516"/>
    <lineage>
        <taxon>Eukaryota</taxon>
        <taxon>Metazoa</taxon>
        <taxon>Spiralia</taxon>
        <taxon>Lophotrochozoa</taxon>
        <taxon>Platyhelminthes</taxon>
        <taxon>Cestoda</taxon>
        <taxon>Eucestoda</taxon>
        <taxon>Diphyllobothriidea</taxon>
        <taxon>Diphyllobothriidae</taxon>
        <taxon>Dibothriocephalus</taxon>
    </lineage>
</organism>
<gene>
    <name evidence="1" type="ORF">DILT_LOCUS11305</name>
</gene>